<sequence length="57" mass="6755">MIVLWNPRKITPEGVYSRRRWRDVPCCRVLQFAYGETLNDVDCDSVPRLLSFKQTKP</sequence>
<proteinExistence type="predicted"/>
<protein>
    <submittedName>
        <fullName evidence="1">Uncharacterized protein</fullName>
    </submittedName>
</protein>
<dbReference type="EMBL" id="JAIWYP010000015">
    <property type="protein sequence ID" value="KAH3700195.1"/>
    <property type="molecule type" value="Genomic_DNA"/>
</dbReference>
<organism evidence="1 2">
    <name type="scientific">Dreissena polymorpha</name>
    <name type="common">Zebra mussel</name>
    <name type="synonym">Mytilus polymorpha</name>
    <dbReference type="NCBI Taxonomy" id="45954"/>
    <lineage>
        <taxon>Eukaryota</taxon>
        <taxon>Metazoa</taxon>
        <taxon>Spiralia</taxon>
        <taxon>Lophotrochozoa</taxon>
        <taxon>Mollusca</taxon>
        <taxon>Bivalvia</taxon>
        <taxon>Autobranchia</taxon>
        <taxon>Heteroconchia</taxon>
        <taxon>Euheterodonta</taxon>
        <taxon>Imparidentia</taxon>
        <taxon>Neoheterodontei</taxon>
        <taxon>Myida</taxon>
        <taxon>Dreissenoidea</taxon>
        <taxon>Dreissenidae</taxon>
        <taxon>Dreissena</taxon>
    </lineage>
</organism>
<evidence type="ECO:0000313" key="1">
    <source>
        <dbReference type="EMBL" id="KAH3700195.1"/>
    </source>
</evidence>
<dbReference type="Proteomes" id="UP000828390">
    <property type="component" value="Unassembled WGS sequence"/>
</dbReference>
<accession>A0A9D3YJ19</accession>
<name>A0A9D3YJ19_DREPO</name>
<dbReference type="AlphaFoldDB" id="A0A9D3YJ19"/>
<gene>
    <name evidence="1" type="ORF">DPMN_075166</name>
</gene>
<reference evidence="1" key="1">
    <citation type="journal article" date="2019" name="bioRxiv">
        <title>The Genome of the Zebra Mussel, Dreissena polymorpha: A Resource for Invasive Species Research.</title>
        <authorList>
            <person name="McCartney M.A."/>
            <person name="Auch B."/>
            <person name="Kono T."/>
            <person name="Mallez S."/>
            <person name="Zhang Y."/>
            <person name="Obille A."/>
            <person name="Becker A."/>
            <person name="Abrahante J.E."/>
            <person name="Garbe J."/>
            <person name="Badalamenti J.P."/>
            <person name="Herman A."/>
            <person name="Mangelson H."/>
            <person name="Liachko I."/>
            <person name="Sullivan S."/>
            <person name="Sone E.D."/>
            <person name="Koren S."/>
            <person name="Silverstein K.A.T."/>
            <person name="Beckman K.B."/>
            <person name="Gohl D.M."/>
        </authorList>
    </citation>
    <scope>NUCLEOTIDE SEQUENCE</scope>
    <source>
        <strain evidence="1">Duluth1</strain>
        <tissue evidence="1">Whole animal</tissue>
    </source>
</reference>
<keyword evidence="2" id="KW-1185">Reference proteome</keyword>
<reference evidence="1" key="2">
    <citation type="submission" date="2020-11" db="EMBL/GenBank/DDBJ databases">
        <authorList>
            <person name="McCartney M.A."/>
            <person name="Auch B."/>
            <person name="Kono T."/>
            <person name="Mallez S."/>
            <person name="Becker A."/>
            <person name="Gohl D.M."/>
            <person name="Silverstein K.A.T."/>
            <person name="Koren S."/>
            <person name="Bechman K.B."/>
            <person name="Herman A."/>
            <person name="Abrahante J.E."/>
            <person name="Garbe J."/>
        </authorList>
    </citation>
    <scope>NUCLEOTIDE SEQUENCE</scope>
    <source>
        <strain evidence="1">Duluth1</strain>
        <tissue evidence="1">Whole animal</tissue>
    </source>
</reference>
<comment type="caution">
    <text evidence="1">The sequence shown here is derived from an EMBL/GenBank/DDBJ whole genome shotgun (WGS) entry which is preliminary data.</text>
</comment>
<evidence type="ECO:0000313" key="2">
    <source>
        <dbReference type="Proteomes" id="UP000828390"/>
    </source>
</evidence>